<sequence>MNPIRLGRTIIFLLPYTLIVTGILAASKVAGAPGGVGTAFQALGVAAVGGFWAWRRGRRSGY</sequence>
<keyword evidence="1" id="KW-0472">Membrane</keyword>
<protein>
    <submittedName>
        <fullName evidence="2">Uncharacterized protein</fullName>
    </submittedName>
</protein>
<dbReference type="RefSeq" id="WP_220645279.1">
    <property type="nucleotide sequence ID" value="NZ_CP080647.1"/>
</dbReference>
<gene>
    <name evidence="2" type="ORF">K1J60_06170</name>
</gene>
<reference evidence="2 3" key="1">
    <citation type="submission" date="2021-08" db="EMBL/GenBank/DDBJ databases">
        <authorList>
            <person name="Ping M."/>
        </authorList>
    </citation>
    <scope>NUCLEOTIDE SEQUENCE [LARGE SCALE GENOMIC DNA]</scope>
    <source>
        <strain evidence="2 3">MG28</strain>
    </source>
</reference>
<name>A0ABX8XKQ6_9ACTN</name>
<accession>A0ABX8XKQ6</accession>
<dbReference type="Proteomes" id="UP000827138">
    <property type="component" value="Chromosome"/>
</dbReference>
<evidence type="ECO:0000256" key="1">
    <source>
        <dbReference type="SAM" id="Phobius"/>
    </source>
</evidence>
<dbReference type="EMBL" id="CP080647">
    <property type="protein sequence ID" value="QYX76144.1"/>
    <property type="molecule type" value="Genomic_DNA"/>
</dbReference>
<evidence type="ECO:0000313" key="3">
    <source>
        <dbReference type="Proteomes" id="UP000827138"/>
    </source>
</evidence>
<organism evidence="2 3">
    <name type="scientific">Streptomyces akebiae</name>
    <dbReference type="NCBI Taxonomy" id="2865673"/>
    <lineage>
        <taxon>Bacteria</taxon>
        <taxon>Bacillati</taxon>
        <taxon>Actinomycetota</taxon>
        <taxon>Actinomycetes</taxon>
        <taxon>Kitasatosporales</taxon>
        <taxon>Streptomycetaceae</taxon>
        <taxon>Streptomyces</taxon>
    </lineage>
</organism>
<keyword evidence="3" id="KW-1185">Reference proteome</keyword>
<evidence type="ECO:0000313" key="2">
    <source>
        <dbReference type="EMBL" id="QYX76144.1"/>
    </source>
</evidence>
<keyword evidence="1" id="KW-0812">Transmembrane</keyword>
<proteinExistence type="predicted"/>
<feature type="transmembrane region" description="Helical" evidence="1">
    <location>
        <begin position="35"/>
        <end position="54"/>
    </location>
</feature>
<keyword evidence="1" id="KW-1133">Transmembrane helix</keyword>